<organism evidence="5 6">
    <name type="scientific">Dendrobium catenatum</name>
    <dbReference type="NCBI Taxonomy" id="906689"/>
    <lineage>
        <taxon>Eukaryota</taxon>
        <taxon>Viridiplantae</taxon>
        <taxon>Streptophyta</taxon>
        <taxon>Embryophyta</taxon>
        <taxon>Tracheophyta</taxon>
        <taxon>Spermatophyta</taxon>
        <taxon>Magnoliopsida</taxon>
        <taxon>Liliopsida</taxon>
        <taxon>Asparagales</taxon>
        <taxon>Orchidaceae</taxon>
        <taxon>Epidendroideae</taxon>
        <taxon>Malaxideae</taxon>
        <taxon>Dendrobiinae</taxon>
        <taxon>Dendrobium</taxon>
    </lineage>
</organism>
<evidence type="ECO:0000256" key="3">
    <source>
        <dbReference type="ARBA" id="ARBA00023234"/>
    </source>
</evidence>
<reference evidence="5 6" key="2">
    <citation type="journal article" date="2017" name="Nature">
        <title>The Apostasia genome and the evolution of orchids.</title>
        <authorList>
            <person name="Zhang G.Q."/>
            <person name="Liu K.W."/>
            <person name="Li Z."/>
            <person name="Lohaus R."/>
            <person name="Hsiao Y.Y."/>
            <person name="Niu S.C."/>
            <person name="Wang J.Y."/>
            <person name="Lin Y.C."/>
            <person name="Xu Q."/>
            <person name="Chen L.J."/>
            <person name="Yoshida K."/>
            <person name="Fujiwara S."/>
            <person name="Wang Z.W."/>
            <person name="Zhang Y.Q."/>
            <person name="Mitsuda N."/>
            <person name="Wang M."/>
            <person name="Liu G.H."/>
            <person name="Pecoraro L."/>
            <person name="Huang H.X."/>
            <person name="Xiao X.J."/>
            <person name="Lin M."/>
            <person name="Wu X.Y."/>
            <person name="Wu W.L."/>
            <person name="Chen Y.Y."/>
            <person name="Chang S.B."/>
            <person name="Sakamoto S."/>
            <person name="Ohme-Takagi M."/>
            <person name="Yagi M."/>
            <person name="Zeng S.J."/>
            <person name="Shen C.Y."/>
            <person name="Yeh C.M."/>
            <person name="Luo Y.B."/>
            <person name="Tsai W.C."/>
            <person name="Van de Peer Y."/>
            <person name="Liu Z.J."/>
        </authorList>
    </citation>
    <scope>NUCLEOTIDE SEQUENCE [LARGE SCALE GENOMIC DNA]</scope>
    <source>
        <tissue evidence="5">The whole plant</tissue>
    </source>
</reference>
<protein>
    <submittedName>
        <fullName evidence="5">Starch synthase 1, chloroplastic/amyloplastic</fullName>
    </submittedName>
</protein>
<evidence type="ECO:0000313" key="6">
    <source>
        <dbReference type="Proteomes" id="UP000233837"/>
    </source>
</evidence>
<evidence type="ECO:0000256" key="1">
    <source>
        <dbReference type="ARBA" id="ARBA00004602"/>
    </source>
</evidence>
<dbReference type="InterPro" id="IPR001296">
    <property type="entry name" value="Glyco_trans_1"/>
</dbReference>
<name>A0A2I0VUC5_9ASPA</name>
<dbReference type="GO" id="GO:0009507">
    <property type="term" value="C:chloroplast"/>
    <property type="evidence" value="ECO:0007669"/>
    <property type="project" value="TreeGrafter"/>
</dbReference>
<comment type="subcellular location">
    <subcellularLocation>
        <location evidence="1">Plastid</location>
        <location evidence="1">Amyloplast</location>
    </subcellularLocation>
</comment>
<sequence>MLGSGDRQTENWMRSTEFNYKEKFRGWVGFNIPVSHRITAGCDMLLMPSRFEPCGLNQLYAMRYATVPVVHKTGGLRDTVENFDPFAENGNGRGTGRLGLRFLHLGSTKLHGKD</sequence>
<evidence type="ECO:0000313" key="5">
    <source>
        <dbReference type="EMBL" id="PKU67022.1"/>
    </source>
</evidence>
<gene>
    <name evidence="5" type="primary">WSSI-2</name>
    <name evidence="5" type="ORF">MA16_Dca025990</name>
</gene>
<proteinExistence type="predicted"/>
<evidence type="ECO:0000256" key="2">
    <source>
        <dbReference type="ARBA" id="ARBA00022676"/>
    </source>
</evidence>
<accession>A0A2I0VUC5</accession>
<keyword evidence="2" id="KW-0328">Glycosyltransferase</keyword>
<dbReference type="GO" id="GO:0016757">
    <property type="term" value="F:glycosyltransferase activity"/>
    <property type="evidence" value="ECO:0007669"/>
    <property type="project" value="UniProtKB-KW"/>
</dbReference>
<dbReference type="Gene3D" id="3.40.50.2000">
    <property type="entry name" value="Glycogen Phosphorylase B"/>
    <property type="match status" value="1"/>
</dbReference>
<reference evidence="5 6" key="1">
    <citation type="journal article" date="2016" name="Sci. Rep.">
        <title>The Dendrobium catenatum Lindl. genome sequence provides insights into polysaccharide synthase, floral development and adaptive evolution.</title>
        <authorList>
            <person name="Zhang G.Q."/>
            <person name="Xu Q."/>
            <person name="Bian C."/>
            <person name="Tsai W.C."/>
            <person name="Yeh C.M."/>
            <person name="Liu K.W."/>
            <person name="Yoshida K."/>
            <person name="Zhang L.S."/>
            <person name="Chang S.B."/>
            <person name="Chen F."/>
            <person name="Shi Y."/>
            <person name="Su Y.Y."/>
            <person name="Zhang Y.Q."/>
            <person name="Chen L.J."/>
            <person name="Yin Y."/>
            <person name="Lin M."/>
            <person name="Huang H."/>
            <person name="Deng H."/>
            <person name="Wang Z.W."/>
            <person name="Zhu S.L."/>
            <person name="Zhao X."/>
            <person name="Deng C."/>
            <person name="Niu S.C."/>
            <person name="Huang J."/>
            <person name="Wang M."/>
            <person name="Liu G.H."/>
            <person name="Yang H.J."/>
            <person name="Xiao X.J."/>
            <person name="Hsiao Y.Y."/>
            <person name="Wu W.L."/>
            <person name="Chen Y.Y."/>
            <person name="Mitsuda N."/>
            <person name="Ohme-Takagi M."/>
            <person name="Luo Y.B."/>
            <person name="Van de Peer Y."/>
            <person name="Liu Z.J."/>
        </authorList>
    </citation>
    <scope>NUCLEOTIDE SEQUENCE [LARGE SCALE GENOMIC DNA]</scope>
    <source>
        <tissue evidence="5">The whole plant</tissue>
    </source>
</reference>
<dbReference type="Proteomes" id="UP000233837">
    <property type="component" value="Unassembled WGS sequence"/>
</dbReference>
<dbReference type="SUPFAM" id="SSF53756">
    <property type="entry name" value="UDP-Glycosyltransferase/glycogen phosphorylase"/>
    <property type="match status" value="1"/>
</dbReference>
<dbReference type="STRING" id="906689.A0A2I0VUC5"/>
<dbReference type="PANTHER" id="PTHR45825:SF11">
    <property type="entry name" value="ALPHA AMYLASE DOMAIN-CONTAINING PROTEIN"/>
    <property type="match status" value="1"/>
</dbReference>
<dbReference type="EMBL" id="KZ503226">
    <property type="protein sequence ID" value="PKU67022.1"/>
    <property type="molecule type" value="Genomic_DNA"/>
</dbReference>
<evidence type="ECO:0000259" key="4">
    <source>
        <dbReference type="Pfam" id="PF00534"/>
    </source>
</evidence>
<dbReference type="PANTHER" id="PTHR45825">
    <property type="entry name" value="GRANULE-BOUND STARCH SYNTHASE 1, CHLOROPLASTIC/AMYLOPLASTIC"/>
    <property type="match status" value="1"/>
</dbReference>
<feature type="domain" description="Glycosyl transferase family 1" evidence="4">
    <location>
        <begin position="6"/>
        <end position="84"/>
    </location>
</feature>
<dbReference type="GO" id="GO:0009501">
    <property type="term" value="C:amyloplast"/>
    <property type="evidence" value="ECO:0007669"/>
    <property type="project" value="UniProtKB-SubCell"/>
</dbReference>
<keyword evidence="3" id="KW-0934">Plastid</keyword>
<keyword evidence="3" id="KW-0035">Amyloplast</keyword>
<dbReference type="AlphaFoldDB" id="A0A2I0VUC5"/>
<keyword evidence="2" id="KW-0808">Transferase</keyword>
<dbReference type="Pfam" id="PF00534">
    <property type="entry name" value="Glycos_transf_1"/>
    <property type="match status" value="1"/>
</dbReference>
<keyword evidence="6" id="KW-1185">Reference proteome</keyword>